<feature type="region of interest" description="Disordered" evidence="7">
    <location>
        <begin position="92"/>
        <end position="114"/>
    </location>
</feature>
<dbReference type="AlphaFoldDB" id="A0A388KI74"/>
<dbReference type="OrthoDB" id="1911236at2759"/>
<keyword evidence="6" id="KW-0539">Nucleus</keyword>
<evidence type="ECO:0000256" key="7">
    <source>
        <dbReference type="SAM" id="MobiDB-lite"/>
    </source>
</evidence>
<accession>A0A388KI74</accession>
<protein>
    <submittedName>
        <fullName evidence="8">Uncharacterized protein</fullName>
    </submittedName>
</protein>
<dbReference type="EMBL" id="BFEA01000120">
    <property type="protein sequence ID" value="GBG69754.1"/>
    <property type="molecule type" value="Genomic_DNA"/>
</dbReference>
<dbReference type="GO" id="GO:0006357">
    <property type="term" value="P:regulation of transcription by RNA polymerase II"/>
    <property type="evidence" value="ECO:0007669"/>
    <property type="project" value="TreeGrafter"/>
</dbReference>
<dbReference type="STRING" id="69332.A0A388KI74"/>
<dbReference type="GO" id="GO:0005634">
    <property type="term" value="C:nucleus"/>
    <property type="evidence" value="ECO:0007669"/>
    <property type="project" value="UniProtKB-SubCell"/>
</dbReference>
<evidence type="ECO:0000256" key="1">
    <source>
        <dbReference type="ARBA" id="ARBA00004123"/>
    </source>
</evidence>
<organism evidence="8 9">
    <name type="scientific">Chara braunii</name>
    <name type="common">Braun's stonewort</name>
    <dbReference type="NCBI Taxonomy" id="69332"/>
    <lineage>
        <taxon>Eukaryota</taxon>
        <taxon>Viridiplantae</taxon>
        <taxon>Streptophyta</taxon>
        <taxon>Charophyceae</taxon>
        <taxon>Charales</taxon>
        <taxon>Characeae</taxon>
        <taxon>Chara</taxon>
    </lineage>
</organism>
<evidence type="ECO:0000256" key="3">
    <source>
        <dbReference type="ARBA" id="ARBA00022853"/>
    </source>
</evidence>
<dbReference type="Gramene" id="GBG69754">
    <property type="protein sequence ID" value="GBG69754"/>
    <property type="gene ID" value="CBR_g4585"/>
</dbReference>
<keyword evidence="4" id="KW-0805">Transcription regulation</keyword>
<evidence type="ECO:0000313" key="8">
    <source>
        <dbReference type="EMBL" id="GBG69754.1"/>
    </source>
</evidence>
<keyword evidence="5" id="KW-0804">Transcription</keyword>
<evidence type="ECO:0000256" key="6">
    <source>
        <dbReference type="ARBA" id="ARBA00023242"/>
    </source>
</evidence>
<dbReference type="Proteomes" id="UP000265515">
    <property type="component" value="Unassembled WGS sequence"/>
</dbReference>
<dbReference type="GO" id="GO:0035267">
    <property type="term" value="C:NuA4 histone acetyltransferase complex"/>
    <property type="evidence" value="ECO:0007669"/>
    <property type="project" value="TreeGrafter"/>
</dbReference>
<feature type="region of interest" description="Disordered" evidence="7">
    <location>
        <begin position="1"/>
        <end position="46"/>
    </location>
</feature>
<evidence type="ECO:0000256" key="2">
    <source>
        <dbReference type="ARBA" id="ARBA00007117"/>
    </source>
</evidence>
<sequence>MGQWQAPRDNDTGDTLTDLAAEGGEGRRRVGDGGRWRGGDRGGAGQRHEIGALHKAGTHCERLDELVLQKARVGQMHGLLVCAAPVSWRQDEMEKQQHQDETSTGPTDLAGESTRADAVEMTTATELELDLRLLEALEIYPPKRLQGVHGHFLLFGLIDFLHRRLNRKLMAEDILQQLEKFYCLEKLVRDLIY</sequence>
<comment type="subcellular location">
    <subcellularLocation>
        <location evidence="1">Nucleus</location>
    </subcellularLocation>
</comment>
<comment type="similarity">
    <text evidence="2">Belongs to the EAF7 family.</text>
</comment>
<gene>
    <name evidence="8" type="ORF">CBR_g4585</name>
</gene>
<evidence type="ECO:0000256" key="4">
    <source>
        <dbReference type="ARBA" id="ARBA00023015"/>
    </source>
</evidence>
<keyword evidence="3" id="KW-0156">Chromatin regulator</keyword>
<evidence type="ECO:0000256" key="5">
    <source>
        <dbReference type="ARBA" id="ARBA00023163"/>
    </source>
</evidence>
<name>A0A388KI74_CHABU</name>
<dbReference type="GO" id="GO:0006325">
    <property type="term" value="P:chromatin organization"/>
    <property type="evidence" value="ECO:0007669"/>
    <property type="project" value="UniProtKB-KW"/>
</dbReference>
<evidence type="ECO:0000313" key="9">
    <source>
        <dbReference type="Proteomes" id="UP000265515"/>
    </source>
</evidence>
<reference evidence="8 9" key="1">
    <citation type="journal article" date="2018" name="Cell">
        <title>The Chara Genome: Secondary Complexity and Implications for Plant Terrestrialization.</title>
        <authorList>
            <person name="Nishiyama T."/>
            <person name="Sakayama H."/>
            <person name="Vries J.D."/>
            <person name="Buschmann H."/>
            <person name="Saint-Marcoux D."/>
            <person name="Ullrich K.K."/>
            <person name="Haas F.B."/>
            <person name="Vanderstraeten L."/>
            <person name="Becker D."/>
            <person name="Lang D."/>
            <person name="Vosolsobe S."/>
            <person name="Rombauts S."/>
            <person name="Wilhelmsson P.K.I."/>
            <person name="Janitza P."/>
            <person name="Kern R."/>
            <person name="Heyl A."/>
            <person name="Rumpler F."/>
            <person name="Villalobos L.I.A.C."/>
            <person name="Clay J.M."/>
            <person name="Skokan R."/>
            <person name="Toyoda A."/>
            <person name="Suzuki Y."/>
            <person name="Kagoshima H."/>
            <person name="Schijlen E."/>
            <person name="Tajeshwar N."/>
            <person name="Catarino B."/>
            <person name="Hetherington A.J."/>
            <person name="Saltykova A."/>
            <person name="Bonnot C."/>
            <person name="Breuninger H."/>
            <person name="Symeonidi A."/>
            <person name="Radhakrishnan G.V."/>
            <person name="Van Nieuwerburgh F."/>
            <person name="Deforce D."/>
            <person name="Chang C."/>
            <person name="Karol K.G."/>
            <person name="Hedrich R."/>
            <person name="Ulvskov P."/>
            <person name="Glockner G."/>
            <person name="Delwiche C.F."/>
            <person name="Petrasek J."/>
            <person name="Van de Peer Y."/>
            <person name="Friml J."/>
            <person name="Beilby M."/>
            <person name="Dolan L."/>
            <person name="Kohara Y."/>
            <person name="Sugano S."/>
            <person name="Fujiyama A."/>
            <person name="Delaux P.-M."/>
            <person name="Quint M."/>
            <person name="TheiBen G."/>
            <person name="Hagemann M."/>
            <person name="Harholt J."/>
            <person name="Dunand C."/>
            <person name="Zachgo S."/>
            <person name="Langdale J."/>
            <person name="Maumus F."/>
            <person name="Straeten D.V.D."/>
            <person name="Gould S.B."/>
            <person name="Rensing S.A."/>
        </authorList>
    </citation>
    <scope>NUCLEOTIDE SEQUENCE [LARGE SCALE GENOMIC DNA]</scope>
    <source>
        <strain evidence="8 9">S276</strain>
    </source>
</reference>
<dbReference type="InterPro" id="IPR012423">
    <property type="entry name" value="Eaf7/MRGBP"/>
</dbReference>
<feature type="compositionally biased region" description="Basic and acidic residues" evidence="7">
    <location>
        <begin position="24"/>
        <end position="46"/>
    </location>
</feature>
<keyword evidence="9" id="KW-1185">Reference proteome</keyword>
<proteinExistence type="inferred from homology"/>
<comment type="caution">
    <text evidence="8">The sequence shown here is derived from an EMBL/GenBank/DDBJ whole genome shotgun (WGS) entry which is preliminary data.</text>
</comment>
<dbReference type="PANTHER" id="PTHR13581:SF5">
    <property type="entry name" value="MRG_MORF4L-BINDING PROTEIN"/>
    <property type="match status" value="1"/>
</dbReference>
<dbReference type="PANTHER" id="PTHR13581">
    <property type="entry name" value="MRG-BINDING PROTEIN"/>
    <property type="match status" value="1"/>
</dbReference>
<feature type="compositionally biased region" description="Basic and acidic residues" evidence="7">
    <location>
        <begin position="92"/>
        <end position="101"/>
    </location>
</feature>